<evidence type="ECO:0000256" key="6">
    <source>
        <dbReference type="ARBA" id="ARBA00022574"/>
    </source>
</evidence>
<evidence type="ECO:0000256" key="9">
    <source>
        <dbReference type="ARBA" id="ARBA00023069"/>
    </source>
</evidence>
<feature type="compositionally biased region" description="Low complexity" evidence="13">
    <location>
        <begin position="804"/>
        <end position="816"/>
    </location>
</feature>
<evidence type="ECO:0000256" key="4">
    <source>
        <dbReference type="ARBA" id="ARBA00022475"/>
    </source>
</evidence>
<dbReference type="InterPro" id="IPR036322">
    <property type="entry name" value="WD40_repeat_dom_sf"/>
</dbReference>
<comment type="subcellular location">
    <subcellularLocation>
        <location evidence="1">Cell membrane</location>
    </subcellularLocation>
    <subcellularLocation>
        <location evidence="2">Cytoplasm</location>
        <location evidence="2">Cytoskeleton</location>
        <location evidence="2">Cilium axoneme</location>
    </subcellularLocation>
</comment>
<keyword evidence="5" id="KW-0963">Cytoplasm</keyword>
<reference evidence="15 16" key="1">
    <citation type="journal article" date="2019" name="Sci. Rep.">
        <title>Orb-weaving spider Araneus ventricosus genome elucidates the spidroin gene catalogue.</title>
        <authorList>
            <person name="Kono N."/>
            <person name="Nakamura H."/>
            <person name="Ohtoshi R."/>
            <person name="Moran D.A.P."/>
            <person name="Shinohara A."/>
            <person name="Yoshida Y."/>
            <person name="Fujiwara M."/>
            <person name="Mori M."/>
            <person name="Tomita M."/>
            <person name="Arakawa K."/>
        </authorList>
    </citation>
    <scope>NUCLEOTIDE SEQUENCE [LARGE SCALE GENOMIC DNA]</scope>
</reference>
<keyword evidence="16" id="KW-1185">Reference proteome</keyword>
<keyword evidence="9" id="KW-0969">Cilium</keyword>
<dbReference type="Pfam" id="PF11768">
    <property type="entry name" value="Frtz"/>
    <property type="match status" value="1"/>
</dbReference>
<dbReference type="EMBL" id="BGPR01015072">
    <property type="protein sequence ID" value="GBN67905.1"/>
    <property type="molecule type" value="Genomic_DNA"/>
</dbReference>
<evidence type="ECO:0000256" key="3">
    <source>
        <dbReference type="ARBA" id="ARBA00006059"/>
    </source>
</evidence>
<keyword evidence="4" id="KW-1003">Cell membrane</keyword>
<dbReference type="OrthoDB" id="10013020at2759"/>
<dbReference type="GO" id="GO:0005886">
    <property type="term" value="C:plasma membrane"/>
    <property type="evidence" value="ECO:0007669"/>
    <property type="project" value="UniProtKB-SubCell"/>
</dbReference>
<evidence type="ECO:0000313" key="15">
    <source>
        <dbReference type="EMBL" id="GBN67905.1"/>
    </source>
</evidence>
<keyword evidence="8" id="KW-0970">Cilium biogenesis/degradation</keyword>
<dbReference type="PANTHER" id="PTHR13667">
    <property type="entry name" value="HOMOLOC-13"/>
    <property type="match status" value="1"/>
</dbReference>
<dbReference type="InterPro" id="IPR024511">
    <property type="entry name" value="Frtz"/>
</dbReference>
<comment type="caution">
    <text evidence="15">The sequence shown here is derived from an EMBL/GenBank/DDBJ whole genome shotgun (WGS) entry which is preliminary data.</text>
</comment>
<dbReference type="GO" id="GO:0097541">
    <property type="term" value="C:axonemal basal plate"/>
    <property type="evidence" value="ECO:0007669"/>
    <property type="project" value="TreeGrafter"/>
</dbReference>
<organism evidence="15 16">
    <name type="scientific">Araneus ventricosus</name>
    <name type="common">Orbweaver spider</name>
    <name type="synonym">Epeira ventricosa</name>
    <dbReference type="NCBI Taxonomy" id="182803"/>
    <lineage>
        <taxon>Eukaryota</taxon>
        <taxon>Metazoa</taxon>
        <taxon>Ecdysozoa</taxon>
        <taxon>Arthropoda</taxon>
        <taxon>Chelicerata</taxon>
        <taxon>Arachnida</taxon>
        <taxon>Araneae</taxon>
        <taxon>Araneomorphae</taxon>
        <taxon>Entelegynae</taxon>
        <taxon>Araneoidea</taxon>
        <taxon>Araneidae</taxon>
        <taxon>Araneus</taxon>
    </lineage>
</organism>
<feature type="region of interest" description="Disordered" evidence="13">
    <location>
        <begin position="591"/>
        <end position="618"/>
    </location>
</feature>
<dbReference type="GO" id="GO:0044782">
    <property type="term" value="P:cilium organization"/>
    <property type="evidence" value="ECO:0007669"/>
    <property type="project" value="TreeGrafter"/>
</dbReference>
<sequence length="873" mass="98502">MTSLLTSLYLLSFKQAETVHGLDLDCIKFSSKSICTQGLYADAKNEFFRSRCSDNKQQWGWKKNLKSVDKLFKSYKCIFLSWELNQPLLMLFSNGSIVCIEFNSEGNTLKNVEIDNNLCGKLLPSRVVDACICQNYIFVTYSEPKLTVIHVNKETTSFSAKILGKKKGKLIGSDPKISHIDLIGPSSKNLERKLSLNSFKDHLLIWWRFTGTDVWPWTPVSFAADRINMLIYSLNEGIEILCTIKVQGELINAKYSACNSNQILTLVEVKTEKGSSINVSVYEIIKDQCHHASVMQLPLQGKVTSFDWSSTDKLLVSDSNNLLLIYDLKKKTSIVTNLLFTPKLILWHPQDCIALVTSTTGQIQCFDAALSCIKFKLFYKTFVDCNLLELNSQFAQSCSVQNLLWQKSHLNDKCLILLDSDMSSFVLLKFTLGSITRNNISASELISQYLKSNSIDEAILLLKSLNWCHDSELHFQCLSKIANFLLRKPLNLQSQAGLELALGTFYSNIDDLPKRILKLYHHKINHIARRFFHHLLRYHQFRKAYLLAVDLESQDLFLDLFHVAMQKGENALACVALHNVNKLNGLQNSASNSSIASGSSTGNSAASDDGDWEGSHVQQHEKTAFENLSDQQYWSEYPNVNNSWLASSEIDMHHQSTPFERQHLHNVHFLNSDSYETKSEHSLSAGLKYCDSISSHCDKTRVASFSPRPLPPLPTHYSKPSDSFGYSNDSITSASSSMKSKNVSVHSNNNQLFAVKSTESAWTLPSSSHHNISYNAENCDSNSAQGYNLRFFSNPSSRTLSNQPSYSSKSSEPYPYDQKAVPTSVKSEYKVRDSEQLLAARSKRADQHVTSVNKTECEEIEDSRIKLKHLGII</sequence>
<keyword evidence="10" id="KW-0472">Membrane</keyword>
<dbReference type="PANTHER" id="PTHR13667:SF5">
    <property type="entry name" value="WD REPEAT-CONTAINING AND PLANAR CELL POLARITY EFFECTOR PROTEIN FRITZ HOMOLOG"/>
    <property type="match status" value="1"/>
</dbReference>
<evidence type="ECO:0000256" key="7">
    <source>
        <dbReference type="ARBA" id="ARBA00022737"/>
    </source>
</evidence>
<keyword evidence="11" id="KW-0206">Cytoskeleton</keyword>
<dbReference type="GO" id="GO:0045184">
    <property type="term" value="P:establishment of protein localization"/>
    <property type="evidence" value="ECO:0007669"/>
    <property type="project" value="TreeGrafter"/>
</dbReference>
<feature type="signal peptide" evidence="14">
    <location>
        <begin position="1"/>
        <end position="16"/>
    </location>
</feature>
<evidence type="ECO:0000256" key="10">
    <source>
        <dbReference type="ARBA" id="ARBA00023136"/>
    </source>
</evidence>
<dbReference type="GO" id="GO:0007399">
    <property type="term" value="P:nervous system development"/>
    <property type="evidence" value="ECO:0007669"/>
    <property type="project" value="TreeGrafter"/>
</dbReference>
<evidence type="ECO:0000256" key="12">
    <source>
        <dbReference type="ARBA" id="ARBA00023273"/>
    </source>
</evidence>
<evidence type="ECO:0000256" key="8">
    <source>
        <dbReference type="ARBA" id="ARBA00022794"/>
    </source>
</evidence>
<feature type="compositionally biased region" description="Low complexity" evidence="13">
    <location>
        <begin position="591"/>
        <end position="607"/>
    </location>
</feature>
<keyword evidence="6" id="KW-0853">WD repeat</keyword>
<evidence type="ECO:0000256" key="5">
    <source>
        <dbReference type="ARBA" id="ARBA00022490"/>
    </source>
</evidence>
<proteinExistence type="inferred from homology"/>
<accession>A0A4Y2QXM8</accession>
<feature type="region of interest" description="Disordered" evidence="13">
    <location>
        <begin position="796"/>
        <end position="821"/>
    </location>
</feature>
<gene>
    <name evidence="15" type="primary">wdpcp</name>
    <name evidence="15" type="ORF">AVEN_131021_1</name>
</gene>
<evidence type="ECO:0000256" key="14">
    <source>
        <dbReference type="SAM" id="SignalP"/>
    </source>
</evidence>
<dbReference type="SUPFAM" id="SSF50978">
    <property type="entry name" value="WD40 repeat-like"/>
    <property type="match status" value="1"/>
</dbReference>
<evidence type="ECO:0000256" key="13">
    <source>
        <dbReference type="SAM" id="MobiDB-lite"/>
    </source>
</evidence>
<keyword evidence="7" id="KW-0677">Repeat</keyword>
<dbReference type="AlphaFoldDB" id="A0A4Y2QXM8"/>
<protein>
    <submittedName>
        <fullName evidence="15">WD repeat-containing and planar cell polarity effector protein fritz</fullName>
    </submittedName>
</protein>
<evidence type="ECO:0000256" key="1">
    <source>
        <dbReference type="ARBA" id="ARBA00004236"/>
    </source>
</evidence>
<keyword evidence="14" id="KW-0732">Signal</keyword>
<name>A0A4Y2QXM8_ARAVE</name>
<evidence type="ECO:0000313" key="16">
    <source>
        <dbReference type="Proteomes" id="UP000499080"/>
    </source>
</evidence>
<feature type="chain" id="PRO_5021191741" evidence="14">
    <location>
        <begin position="17"/>
        <end position="873"/>
    </location>
</feature>
<evidence type="ECO:0000256" key="11">
    <source>
        <dbReference type="ARBA" id="ARBA00023212"/>
    </source>
</evidence>
<keyword evidence="12" id="KW-0966">Cell projection</keyword>
<evidence type="ECO:0000256" key="2">
    <source>
        <dbReference type="ARBA" id="ARBA00004430"/>
    </source>
</evidence>
<comment type="similarity">
    <text evidence="3">Belongs to the WD repeat fritz family.</text>
</comment>
<dbReference type="Proteomes" id="UP000499080">
    <property type="component" value="Unassembled WGS sequence"/>
</dbReference>